<dbReference type="InterPro" id="IPR007110">
    <property type="entry name" value="Ig-like_dom"/>
</dbReference>
<evidence type="ECO:0000259" key="3">
    <source>
        <dbReference type="PROSITE" id="PS50994"/>
    </source>
</evidence>
<feature type="domain" description="Ig-like" evidence="2">
    <location>
        <begin position="1"/>
        <end position="103"/>
    </location>
</feature>
<accession>A0A0G3ENG3</accession>
<dbReference type="InterPro" id="IPR050900">
    <property type="entry name" value="Transposase_IS3/IS150/IS904"/>
</dbReference>
<dbReference type="Gene3D" id="3.30.420.10">
    <property type="entry name" value="Ribonuclease H-like superfamily/Ribonuclease H"/>
    <property type="match status" value="1"/>
</dbReference>
<dbReference type="PANTHER" id="PTHR46889:SF5">
    <property type="entry name" value="INTEGRASE PROTEIN"/>
    <property type="match status" value="1"/>
</dbReference>
<dbReference type="Proteomes" id="UP000035268">
    <property type="component" value="Chromosome"/>
</dbReference>
<evidence type="ECO:0000313" key="4">
    <source>
        <dbReference type="EMBL" id="AKJ65684.1"/>
    </source>
</evidence>
<organism evidence="4 5">
    <name type="scientific">Kiritimatiella glycovorans</name>
    <dbReference type="NCBI Taxonomy" id="1307763"/>
    <lineage>
        <taxon>Bacteria</taxon>
        <taxon>Pseudomonadati</taxon>
        <taxon>Kiritimatiellota</taxon>
        <taxon>Kiritimatiellia</taxon>
        <taxon>Kiritimatiellales</taxon>
        <taxon>Kiritimatiellaceae</taxon>
        <taxon>Kiritimatiella</taxon>
    </lineage>
</organism>
<dbReference type="InterPro" id="IPR012337">
    <property type="entry name" value="RNaseH-like_sf"/>
</dbReference>
<keyword evidence="5" id="KW-1185">Reference proteome</keyword>
<dbReference type="EMBL" id="CP010904">
    <property type="protein sequence ID" value="AKJ65684.1"/>
    <property type="molecule type" value="Genomic_DNA"/>
</dbReference>
<reference evidence="4 5" key="2">
    <citation type="journal article" date="2016" name="ISME J.">
        <title>Characterization of the first cultured representative of Verrucomicrobia subdivision 5 indicates the proposal of a novel phylum.</title>
        <authorList>
            <person name="Spring S."/>
            <person name="Bunk B."/>
            <person name="Sproer C."/>
            <person name="Schumann P."/>
            <person name="Rohde M."/>
            <person name="Tindall B.J."/>
            <person name="Klenk H.P."/>
        </authorList>
    </citation>
    <scope>NUCLEOTIDE SEQUENCE [LARGE SCALE GENOMIC DNA]</scope>
    <source>
        <strain evidence="4 5">L21-Fru-AB</strain>
    </source>
</reference>
<dbReference type="SUPFAM" id="SSF53098">
    <property type="entry name" value="Ribonuclease H-like"/>
    <property type="match status" value="1"/>
</dbReference>
<dbReference type="SUPFAM" id="SSF46689">
    <property type="entry name" value="Homeodomain-like"/>
    <property type="match status" value="1"/>
</dbReference>
<dbReference type="PANTHER" id="PTHR46889">
    <property type="entry name" value="TRANSPOSASE INSF FOR INSERTION SEQUENCE IS3B-RELATED"/>
    <property type="match status" value="1"/>
</dbReference>
<evidence type="ECO:0000259" key="2">
    <source>
        <dbReference type="PROSITE" id="PS50835"/>
    </source>
</evidence>
<protein>
    <submittedName>
        <fullName evidence="4">Putative transposase OrfB</fullName>
    </submittedName>
</protein>
<feature type="region of interest" description="Disordered" evidence="1">
    <location>
        <begin position="31"/>
        <end position="53"/>
    </location>
</feature>
<dbReference type="AlphaFoldDB" id="A0A0G3ENG3"/>
<feature type="domain" description="Integrase catalytic" evidence="3">
    <location>
        <begin position="120"/>
        <end position="285"/>
    </location>
</feature>
<dbReference type="Pfam" id="PF00665">
    <property type="entry name" value="rve"/>
    <property type="match status" value="1"/>
</dbReference>
<dbReference type="GO" id="GO:0003676">
    <property type="term" value="F:nucleic acid binding"/>
    <property type="evidence" value="ECO:0007669"/>
    <property type="project" value="InterPro"/>
</dbReference>
<sequence>MQTVDDNGKKLSVKAACEALGVSRATYYRWRKRKEDPPPPPAPRISHRRLSEDEEQDVIDELNSERFCDYAVPEVHATLLDEGKYVCSVRTMYRVLKRREEVRERRDQRVHPPYTKPELLATRPNELWSWDITRIKGPKSWIFYHLYVVLDVFSRYVVGWMISETESGEEAEALVTHCCEQQAIGRDEVTLHSDRGKAMRSNRFIDLLIELGVARSYSRPHVSNDNPYSEAQFKTLKYHWTFPERFGSLEDARQYLREFFRWYNDEHRHSGLAMMTPADVHAGRADERWLERKQTLLAAYERHPERFVRGEPSPRHVPEEVWINKPKELEVAG</sequence>
<dbReference type="PROSITE" id="PS50994">
    <property type="entry name" value="INTEGRASE"/>
    <property type="match status" value="1"/>
</dbReference>
<evidence type="ECO:0000256" key="1">
    <source>
        <dbReference type="SAM" id="MobiDB-lite"/>
    </source>
</evidence>
<reference evidence="5" key="1">
    <citation type="submission" date="2015-02" db="EMBL/GenBank/DDBJ databases">
        <title>Description and complete genome sequence of the first cultured representative of the subdivision 5 of the Verrucomicrobia phylum.</title>
        <authorList>
            <person name="Spring S."/>
            <person name="Bunk B."/>
            <person name="Sproer C."/>
            <person name="Klenk H.-P."/>
        </authorList>
    </citation>
    <scope>NUCLEOTIDE SEQUENCE [LARGE SCALE GENOMIC DNA]</scope>
    <source>
        <strain evidence="5">L21-Fru-AB</strain>
    </source>
</reference>
<dbReference type="InterPro" id="IPR001584">
    <property type="entry name" value="Integrase_cat-core"/>
</dbReference>
<name>A0A0G3ENG3_9BACT</name>
<dbReference type="InterPro" id="IPR048020">
    <property type="entry name" value="Transpos_IS3"/>
</dbReference>
<dbReference type="PATRIC" id="fig|1609981.3.peg.2567"/>
<dbReference type="Pfam" id="PF13384">
    <property type="entry name" value="HTH_23"/>
    <property type="match status" value="1"/>
</dbReference>
<gene>
    <name evidence="4" type="ORF">L21SP4_02459</name>
</gene>
<dbReference type="InterPro" id="IPR009057">
    <property type="entry name" value="Homeodomain-like_sf"/>
</dbReference>
<evidence type="ECO:0000313" key="5">
    <source>
        <dbReference type="Proteomes" id="UP000035268"/>
    </source>
</evidence>
<dbReference type="InterPro" id="IPR036397">
    <property type="entry name" value="RNaseH_sf"/>
</dbReference>
<dbReference type="STRING" id="1307763.L21SP4_02459"/>
<dbReference type="PROSITE" id="PS50835">
    <property type="entry name" value="IG_LIKE"/>
    <property type="match status" value="1"/>
</dbReference>
<dbReference type="NCBIfam" id="NF033516">
    <property type="entry name" value="transpos_IS3"/>
    <property type="match status" value="1"/>
</dbReference>
<dbReference type="KEGG" id="vbl:L21SP4_02459"/>
<dbReference type="GO" id="GO:0015074">
    <property type="term" value="P:DNA integration"/>
    <property type="evidence" value="ECO:0007669"/>
    <property type="project" value="InterPro"/>
</dbReference>
<proteinExistence type="predicted"/>